<evidence type="ECO:0000313" key="1">
    <source>
        <dbReference type="EMBL" id="CCI44252.1"/>
    </source>
</evidence>
<sequence length="70" mass="7999">MSNFASQLHVLNRTLAVVNKQTETLSRELSTAERQLSSLYLPFQAAVYSLQNQKSIQKEEKYDVPDAQQI</sequence>
<dbReference type="OrthoDB" id="74134at2759"/>
<dbReference type="GO" id="GO:0072686">
    <property type="term" value="C:mitotic spindle"/>
    <property type="evidence" value="ECO:0007669"/>
    <property type="project" value="InterPro"/>
</dbReference>
<gene>
    <name evidence="1" type="ORF">BN9_050360</name>
</gene>
<name>A0A024GBL0_9STRA</name>
<comment type="caution">
    <text evidence="1">The sequence shown here is derived from an EMBL/GenBank/DDBJ whole genome shotgun (WGS) entry which is preliminary data.</text>
</comment>
<evidence type="ECO:0000313" key="2">
    <source>
        <dbReference type="Proteomes" id="UP000053237"/>
    </source>
</evidence>
<dbReference type="EMBL" id="CAIX01000065">
    <property type="protein sequence ID" value="CCI44252.1"/>
    <property type="molecule type" value="Genomic_DNA"/>
</dbReference>
<organism evidence="1 2">
    <name type="scientific">Albugo candida</name>
    <dbReference type="NCBI Taxonomy" id="65357"/>
    <lineage>
        <taxon>Eukaryota</taxon>
        <taxon>Sar</taxon>
        <taxon>Stramenopiles</taxon>
        <taxon>Oomycota</taxon>
        <taxon>Peronosporomycetes</taxon>
        <taxon>Albuginales</taxon>
        <taxon>Albuginaceae</taxon>
        <taxon>Albugo</taxon>
    </lineage>
</organism>
<dbReference type="Proteomes" id="UP000053237">
    <property type="component" value="Unassembled WGS sequence"/>
</dbReference>
<proteinExistence type="predicted"/>
<keyword evidence="2" id="KW-1185">Reference proteome</keyword>
<accession>A0A024GBL0</accession>
<dbReference type="InterPro" id="IPR013965">
    <property type="entry name" value="DASH_Dad3"/>
</dbReference>
<dbReference type="Pfam" id="PF08656">
    <property type="entry name" value="DASH_Dad3"/>
    <property type="match status" value="1"/>
</dbReference>
<dbReference type="GO" id="GO:0042729">
    <property type="term" value="C:DASH complex"/>
    <property type="evidence" value="ECO:0007669"/>
    <property type="project" value="InterPro"/>
</dbReference>
<dbReference type="AlphaFoldDB" id="A0A024GBL0"/>
<dbReference type="InParanoid" id="A0A024GBL0"/>
<reference evidence="1 2" key="1">
    <citation type="submission" date="2012-05" db="EMBL/GenBank/DDBJ databases">
        <title>Recombination and specialization in a pathogen metapopulation.</title>
        <authorList>
            <person name="Gardiner A."/>
            <person name="Kemen E."/>
            <person name="Schultz-Larsen T."/>
            <person name="MacLean D."/>
            <person name="Van Oosterhout C."/>
            <person name="Jones J.D.G."/>
        </authorList>
    </citation>
    <scope>NUCLEOTIDE SEQUENCE [LARGE SCALE GENOMIC DNA]</scope>
    <source>
        <strain evidence="1 2">Ac Nc2</strain>
    </source>
</reference>
<protein>
    <submittedName>
        <fullName evidence="1">Uncharacterized protein</fullName>
    </submittedName>
</protein>
<dbReference type="GO" id="GO:0008608">
    <property type="term" value="P:attachment of spindle microtubules to kinetochore"/>
    <property type="evidence" value="ECO:0007669"/>
    <property type="project" value="InterPro"/>
</dbReference>